<keyword evidence="9" id="KW-1185">Reference proteome</keyword>
<dbReference type="Gene3D" id="1.10.10.10">
    <property type="entry name" value="Winged helix-like DNA-binding domain superfamily/Winged helix DNA-binding domain"/>
    <property type="match status" value="1"/>
</dbReference>
<dbReference type="PANTHER" id="PTHR30061:SF50">
    <property type="entry name" value="MALTOSE_MALTODEXTRIN-BINDING PERIPLASMIC PROTEIN"/>
    <property type="match status" value="1"/>
</dbReference>
<dbReference type="InterPro" id="IPR036388">
    <property type="entry name" value="WH-like_DNA-bd_sf"/>
</dbReference>
<evidence type="ECO:0000259" key="7">
    <source>
        <dbReference type="PROSITE" id="PS50949"/>
    </source>
</evidence>
<evidence type="ECO:0000256" key="1">
    <source>
        <dbReference type="ARBA" id="ARBA00008520"/>
    </source>
</evidence>
<dbReference type="SUPFAM" id="SSF46785">
    <property type="entry name" value="Winged helix' DNA-binding domain"/>
    <property type="match status" value="1"/>
</dbReference>
<evidence type="ECO:0000256" key="5">
    <source>
        <dbReference type="ARBA" id="ARBA00023125"/>
    </source>
</evidence>
<comment type="caution">
    <text evidence="8">The sequence shown here is derived from an EMBL/GenBank/DDBJ whole genome shotgun (WGS) entry which is preliminary data.</text>
</comment>
<dbReference type="SMART" id="SM00345">
    <property type="entry name" value="HTH_GNTR"/>
    <property type="match status" value="1"/>
</dbReference>
<dbReference type="InterPro" id="IPR036390">
    <property type="entry name" value="WH_DNA-bd_sf"/>
</dbReference>
<feature type="domain" description="HTH gntR-type" evidence="7">
    <location>
        <begin position="11"/>
        <end position="79"/>
    </location>
</feature>
<dbReference type="Pfam" id="PF01547">
    <property type="entry name" value="SBP_bac_1"/>
    <property type="match status" value="1"/>
</dbReference>
<evidence type="ECO:0000256" key="6">
    <source>
        <dbReference type="ARBA" id="ARBA00023163"/>
    </source>
</evidence>
<evidence type="ECO:0000313" key="9">
    <source>
        <dbReference type="Proteomes" id="UP001596989"/>
    </source>
</evidence>
<sequence length="468" mass="53976">MKNRPTRKSFQAKLDQMVRQLRNDIVTGRYAAGDFLPSETALVEQYELSNKSIRRGLDQLVEEGYIIKKHRIGAMVTEAARQSKVTITLGVSPSIERDLDLQHVLDSFHQDNPGIRVKTITFSTSTSFDYLNTARQYLENGLIDVMSINHINFQEFAEHESTHLLEPLAPNAKHYPFLTEAFTLKKKTYVQPLVFTPVILCYNKDHFREADLLEPDSSWTWDDVARAAEKLAKPPERHGLYFHLLSENRWPVFLLQSGMTFRREEEGRYRLNGTKLMDSIELCGELIHNRKAFPNFMSENSDDAIQLFLQEKLSLTLINYLSLNEFKDSDLNYDICPLPYINKPATLLISIGMAINAKSDQKEAAGMLVDYLASEKAQRLLRERTLSIPSMKPIAEWKPENVDETLNRPESYYLFKDIMPTYHFHRDLNLTANQFKSLKSTLQLYWSGLLDKNELASKLEEELEASVP</sequence>
<evidence type="ECO:0000256" key="4">
    <source>
        <dbReference type="ARBA" id="ARBA00023015"/>
    </source>
</evidence>
<evidence type="ECO:0000313" key="8">
    <source>
        <dbReference type="EMBL" id="MFD0960465.1"/>
    </source>
</evidence>
<proteinExistence type="inferred from homology"/>
<dbReference type="CDD" id="cd07377">
    <property type="entry name" value="WHTH_GntR"/>
    <property type="match status" value="1"/>
</dbReference>
<gene>
    <name evidence="8" type="ORF">ACFQ2I_13815</name>
</gene>
<evidence type="ECO:0000256" key="2">
    <source>
        <dbReference type="ARBA" id="ARBA00022448"/>
    </source>
</evidence>
<accession>A0ABW3HSJ8</accession>
<dbReference type="PROSITE" id="PS50949">
    <property type="entry name" value="HTH_GNTR"/>
    <property type="match status" value="1"/>
</dbReference>
<comment type="similarity">
    <text evidence="1">Belongs to the bacterial solute-binding protein 1 family.</text>
</comment>
<reference evidence="9" key="1">
    <citation type="journal article" date="2019" name="Int. J. Syst. Evol. Microbiol.">
        <title>The Global Catalogue of Microorganisms (GCM) 10K type strain sequencing project: providing services to taxonomists for standard genome sequencing and annotation.</title>
        <authorList>
            <consortium name="The Broad Institute Genomics Platform"/>
            <consortium name="The Broad Institute Genome Sequencing Center for Infectious Disease"/>
            <person name="Wu L."/>
            <person name="Ma J."/>
        </authorList>
    </citation>
    <scope>NUCLEOTIDE SEQUENCE [LARGE SCALE GENOMIC DNA]</scope>
    <source>
        <strain evidence="9">CCUG 59129</strain>
    </source>
</reference>
<dbReference type="SUPFAM" id="SSF53850">
    <property type="entry name" value="Periplasmic binding protein-like II"/>
    <property type="match status" value="1"/>
</dbReference>
<keyword evidence="2" id="KW-0813">Transport</keyword>
<protein>
    <submittedName>
        <fullName evidence="8">Extracellular solute-binding protein</fullName>
    </submittedName>
</protein>
<dbReference type="RefSeq" id="WP_377564969.1">
    <property type="nucleotide sequence ID" value="NZ_JBHTJZ010000021.1"/>
</dbReference>
<keyword evidence="6" id="KW-0804">Transcription</keyword>
<organism evidence="8 9">
    <name type="scientific">Paenibacillus chungangensis</name>
    <dbReference type="NCBI Taxonomy" id="696535"/>
    <lineage>
        <taxon>Bacteria</taxon>
        <taxon>Bacillati</taxon>
        <taxon>Bacillota</taxon>
        <taxon>Bacilli</taxon>
        <taxon>Bacillales</taxon>
        <taxon>Paenibacillaceae</taxon>
        <taxon>Paenibacillus</taxon>
    </lineage>
</organism>
<dbReference type="Gene3D" id="3.40.190.10">
    <property type="entry name" value="Periplasmic binding protein-like II"/>
    <property type="match status" value="1"/>
</dbReference>
<dbReference type="PANTHER" id="PTHR30061">
    <property type="entry name" value="MALTOSE-BINDING PERIPLASMIC PROTEIN"/>
    <property type="match status" value="1"/>
</dbReference>
<dbReference type="InterPro" id="IPR006059">
    <property type="entry name" value="SBP"/>
</dbReference>
<name>A0ABW3HSJ8_9BACL</name>
<keyword evidence="4" id="KW-0805">Transcription regulation</keyword>
<keyword evidence="5" id="KW-0238">DNA-binding</keyword>
<dbReference type="EMBL" id="JBHTJZ010000021">
    <property type="protein sequence ID" value="MFD0960465.1"/>
    <property type="molecule type" value="Genomic_DNA"/>
</dbReference>
<dbReference type="Pfam" id="PF00392">
    <property type="entry name" value="GntR"/>
    <property type="match status" value="1"/>
</dbReference>
<evidence type="ECO:0000256" key="3">
    <source>
        <dbReference type="ARBA" id="ARBA00022729"/>
    </source>
</evidence>
<dbReference type="Proteomes" id="UP001596989">
    <property type="component" value="Unassembled WGS sequence"/>
</dbReference>
<dbReference type="InterPro" id="IPR000524">
    <property type="entry name" value="Tscrpt_reg_HTH_GntR"/>
</dbReference>
<keyword evidence="3" id="KW-0732">Signal</keyword>